<dbReference type="eggNOG" id="COG0526">
    <property type="taxonomic scope" value="Bacteria"/>
</dbReference>
<dbReference type="InterPro" id="IPR000866">
    <property type="entry name" value="AhpC/TSA"/>
</dbReference>
<dbReference type="PROSITE" id="PS51257">
    <property type="entry name" value="PROKAR_LIPOPROTEIN"/>
    <property type="match status" value="1"/>
</dbReference>
<dbReference type="AlphaFoldDB" id="H6RJI2"/>
<evidence type="ECO:0000256" key="2">
    <source>
        <dbReference type="SAM" id="SignalP"/>
    </source>
</evidence>
<keyword evidence="5" id="KW-1185">Reference proteome</keyword>
<evidence type="ECO:0000313" key="5">
    <source>
        <dbReference type="Proteomes" id="UP000007517"/>
    </source>
</evidence>
<evidence type="ECO:0000256" key="1">
    <source>
        <dbReference type="SAM" id="MobiDB-lite"/>
    </source>
</evidence>
<protein>
    <submittedName>
        <fullName evidence="4">Putative Thioredoxin</fullName>
    </submittedName>
</protein>
<sequence length="184" mass="18938">MRHDRRVRGRLLAILAALAVASAACSPGTGSGPASPAGGTVAEGPQQGTAPALAPSGTTLDGGNVDAAELAGTPVVLWFWAPWCTVCRAEAPEVAEVAAEYAGRVEVLGVAGRGELEAMQAFVDETGTGGLRHLVDEDGSLWQRFGVITQPAFVFVTGDGTTESFMGSLGGEQLRAMVEELDRE</sequence>
<evidence type="ECO:0000259" key="3">
    <source>
        <dbReference type="PROSITE" id="PS51352"/>
    </source>
</evidence>
<dbReference type="InterPro" id="IPR050553">
    <property type="entry name" value="Thioredoxin_ResA/DsbE_sf"/>
</dbReference>
<dbReference type="EMBL" id="FO117623">
    <property type="protein sequence ID" value="CCG02287.1"/>
    <property type="molecule type" value="Genomic_DNA"/>
</dbReference>
<dbReference type="InterPro" id="IPR036249">
    <property type="entry name" value="Thioredoxin-like_sf"/>
</dbReference>
<proteinExistence type="predicted"/>
<dbReference type="Gene3D" id="3.40.30.10">
    <property type="entry name" value="Glutaredoxin"/>
    <property type="match status" value="1"/>
</dbReference>
<feature type="region of interest" description="Disordered" evidence="1">
    <location>
        <begin position="28"/>
        <end position="58"/>
    </location>
</feature>
<dbReference type="HOGENOM" id="CLU_042529_13_0_11"/>
<dbReference type="PANTHER" id="PTHR42852">
    <property type="entry name" value="THIOL:DISULFIDE INTERCHANGE PROTEIN DSBE"/>
    <property type="match status" value="1"/>
</dbReference>
<organism evidence="4 5">
    <name type="scientific">Blastococcus saxobsidens (strain DD2)</name>
    <dbReference type="NCBI Taxonomy" id="1146883"/>
    <lineage>
        <taxon>Bacteria</taxon>
        <taxon>Bacillati</taxon>
        <taxon>Actinomycetota</taxon>
        <taxon>Actinomycetes</taxon>
        <taxon>Geodermatophilales</taxon>
        <taxon>Geodermatophilaceae</taxon>
        <taxon>Blastococcus</taxon>
    </lineage>
</organism>
<dbReference type="KEGG" id="bsd:BLASA_1350"/>
<dbReference type="GO" id="GO:0016491">
    <property type="term" value="F:oxidoreductase activity"/>
    <property type="evidence" value="ECO:0007669"/>
    <property type="project" value="InterPro"/>
</dbReference>
<feature type="chain" id="PRO_5039263919" evidence="2">
    <location>
        <begin position="27"/>
        <end position="184"/>
    </location>
</feature>
<dbReference type="STRING" id="1146883.BLASA_1350"/>
<reference evidence="4 5" key="1">
    <citation type="journal article" date="2012" name="J. Bacteriol.">
        <title>Genome Sequence of Blastococcus saxobsidens DD2, a Stone-Inhabiting Bacterium.</title>
        <authorList>
            <person name="Chouaia B."/>
            <person name="Crotti E."/>
            <person name="Brusetti L."/>
            <person name="Daffonchio D."/>
            <person name="Essoussi I."/>
            <person name="Nouioui I."/>
            <person name="Sbissi I."/>
            <person name="Ghodhbane-Gtari F."/>
            <person name="Gtari M."/>
            <person name="Vacherie B."/>
            <person name="Barbe V."/>
            <person name="Medigue C."/>
            <person name="Gury J."/>
            <person name="Pujic P."/>
            <person name="Normand P."/>
        </authorList>
    </citation>
    <scope>NUCLEOTIDE SEQUENCE [LARGE SCALE GENOMIC DNA]</scope>
    <source>
        <strain evidence="4 5">DD2</strain>
    </source>
</reference>
<dbReference type="PROSITE" id="PS51352">
    <property type="entry name" value="THIOREDOXIN_2"/>
    <property type="match status" value="1"/>
</dbReference>
<dbReference type="InterPro" id="IPR013766">
    <property type="entry name" value="Thioredoxin_domain"/>
</dbReference>
<name>H6RJI2_BLASD</name>
<feature type="signal peptide" evidence="2">
    <location>
        <begin position="1"/>
        <end position="26"/>
    </location>
</feature>
<dbReference type="Pfam" id="PF00578">
    <property type="entry name" value="AhpC-TSA"/>
    <property type="match status" value="1"/>
</dbReference>
<feature type="domain" description="Thioredoxin" evidence="3">
    <location>
        <begin position="44"/>
        <end position="183"/>
    </location>
</feature>
<dbReference type="GO" id="GO:0016209">
    <property type="term" value="F:antioxidant activity"/>
    <property type="evidence" value="ECO:0007669"/>
    <property type="project" value="InterPro"/>
</dbReference>
<gene>
    <name evidence="4" type="ordered locus">BLASA_1350</name>
</gene>
<dbReference type="Proteomes" id="UP000007517">
    <property type="component" value="Chromosome"/>
</dbReference>
<reference evidence="5" key="2">
    <citation type="submission" date="2012-02" db="EMBL/GenBank/DDBJ databases">
        <title>Complete genome sequence of Blastococcus saxobsidens strain DD2.</title>
        <authorList>
            <person name="Genoscope."/>
        </authorList>
    </citation>
    <scope>NUCLEOTIDE SEQUENCE [LARGE SCALE GENOMIC DNA]</scope>
    <source>
        <strain evidence="5">DD2</strain>
    </source>
</reference>
<evidence type="ECO:0000313" key="4">
    <source>
        <dbReference type="EMBL" id="CCG02287.1"/>
    </source>
</evidence>
<keyword evidence="2" id="KW-0732">Signal</keyword>
<dbReference type="SUPFAM" id="SSF52833">
    <property type="entry name" value="Thioredoxin-like"/>
    <property type="match status" value="1"/>
</dbReference>
<accession>H6RJI2</accession>
<dbReference type="PANTHER" id="PTHR42852:SF17">
    <property type="entry name" value="THIOREDOXIN-LIKE PROTEIN HI_1115"/>
    <property type="match status" value="1"/>
</dbReference>
<feature type="compositionally biased region" description="Low complexity" evidence="1">
    <location>
        <begin position="28"/>
        <end position="40"/>
    </location>
</feature>